<evidence type="ECO:0000256" key="10">
    <source>
        <dbReference type="ARBA" id="ARBA00023136"/>
    </source>
</evidence>
<dbReference type="InterPro" id="IPR028325">
    <property type="entry name" value="VG_K_chnl"/>
</dbReference>
<dbReference type="PRINTS" id="PR00169">
    <property type="entry name" value="KCHANNEL"/>
</dbReference>
<evidence type="ECO:0000256" key="1">
    <source>
        <dbReference type="ARBA" id="ARBA00004141"/>
    </source>
</evidence>
<dbReference type="PANTHER" id="PTHR11537:SF254">
    <property type="entry name" value="POTASSIUM VOLTAGE-GATED CHANNEL PROTEIN SHAB"/>
    <property type="match status" value="1"/>
</dbReference>
<keyword evidence="3" id="KW-0633">Potassium transport</keyword>
<evidence type="ECO:0000256" key="5">
    <source>
        <dbReference type="ARBA" id="ARBA00022826"/>
    </source>
</evidence>
<feature type="compositionally biased region" description="Polar residues" evidence="12">
    <location>
        <begin position="379"/>
        <end position="389"/>
    </location>
</feature>
<organism evidence="14 15">
    <name type="scientific">Prorocentrum cordatum</name>
    <dbReference type="NCBI Taxonomy" id="2364126"/>
    <lineage>
        <taxon>Eukaryota</taxon>
        <taxon>Sar</taxon>
        <taxon>Alveolata</taxon>
        <taxon>Dinophyceae</taxon>
        <taxon>Prorocentrales</taxon>
        <taxon>Prorocentraceae</taxon>
        <taxon>Prorocentrum</taxon>
    </lineage>
</organism>
<dbReference type="SUPFAM" id="SSF47473">
    <property type="entry name" value="EF-hand"/>
    <property type="match status" value="1"/>
</dbReference>
<dbReference type="InterPro" id="IPR011992">
    <property type="entry name" value="EF-hand-dom_pair"/>
</dbReference>
<evidence type="ECO:0000256" key="6">
    <source>
        <dbReference type="ARBA" id="ARBA00022882"/>
    </source>
</evidence>
<feature type="domain" description="EF-hand" evidence="13">
    <location>
        <begin position="126"/>
        <end position="161"/>
    </location>
</feature>
<keyword evidence="7" id="KW-0630">Potassium</keyword>
<accession>A0ABN9S6W4</accession>
<gene>
    <name evidence="14" type="ORF">PCOR1329_LOCUS26019</name>
</gene>
<dbReference type="Gene3D" id="1.10.238.10">
    <property type="entry name" value="EF-hand"/>
    <property type="match status" value="1"/>
</dbReference>
<feature type="compositionally biased region" description="Basic and acidic residues" evidence="12">
    <location>
        <begin position="291"/>
        <end position="314"/>
    </location>
</feature>
<evidence type="ECO:0000313" key="15">
    <source>
        <dbReference type="Proteomes" id="UP001189429"/>
    </source>
</evidence>
<dbReference type="SUPFAM" id="SSF81324">
    <property type="entry name" value="Voltage-gated potassium channels"/>
    <property type="match status" value="1"/>
</dbReference>
<keyword evidence="10" id="KW-0472">Membrane</keyword>
<dbReference type="PROSITE" id="PS50222">
    <property type="entry name" value="EF_HAND_2"/>
    <property type="match status" value="1"/>
</dbReference>
<evidence type="ECO:0000256" key="3">
    <source>
        <dbReference type="ARBA" id="ARBA00022538"/>
    </source>
</evidence>
<protein>
    <recommendedName>
        <fullName evidence="13">EF-hand domain-containing protein</fullName>
    </recommendedName>
</protein>
<dbReference type="Gene3D" id="1.20.120.350">
    <property type="entry name" value="Voltage-gated potassium channels. Chain C"/>
    <property type="match status" value="1"/>
</dbReference>
<dbReference type="EMBL" id="CAUYUJ010009180">
    <property type="protein sequence ID" value="CAK0826057.1"/>
    <property type="molecule type" value="Genomic_DNA"/>
</dbReference>
<keyword evidence="6" id="KW-0851">Voltage-gated channel</keyword>
<keyword evidence="2" id="KW-0813">Transport</keyword>
<sequence>MPRRAATGATGGPRRTCRTSSACTWTASRPRARWSASACSPRPPRTRSPRRCPSCRTTCDILSAFDTFCERAADGTKQLAAGDIGRALMLAGIFGTAMDLEETRPLTRTEFVALGHLALVSPLTEMQRSKVALLFREYDKDGSSTLDRTELPALFEDSFAITHSDEVDSAAHEVDCESYRANTVCQEGEIDETGFLWIVARLVRKHERDYLLLRAIRELAGNSSGTEEMQLTVDMMKQNSHLQGLSDEQWQELFWAVGLDTGRGASRGNEVKFEAILAALIAQVQLEEGLDRPARNGQPERRALLPPFEADRISRQRSASGRRRSSRTLEEPQSEHFGLAKRMVLDQRICEKRIRPVSSHQPALCESHVPVEPVPTPKSAPSSIPRETSQSDILEQFERHHGGGRSSYASQLDHIPSANLRRRHRILILLEEPNSSKLAQILSTVLAVTICLSMLGLFMETLLGEGDEVGSVTSPWFWVELLFTTMFTLELLVRFWACGALGASAMAEFFLKPSNALDLMSVLPMALWRTSTRFSRTSTSQNSISSA</sequence>
<keyword evidence="15" id="KW-1185">Reference proteome</keyword>
<name>A0ABN9S6W4_9DINO</name>
<keyword evidence="11" id="KW-0407">Ion channel</keyword>
<evidence type="ECO:0000256" key="12">
    <source>
        <dbReference type="SAM" id="MobiDB-lite"/>
    </source>
</evidence>
<evidence type="ECO:0000256" key="2">
    <source>
        <dbReference type="ARBA" id="ARBA00022448"/>
    </source>
</evidence>
<evidence type="ECO:0000259" key="13">
    <source>
        <dbReference type="PROSITE" id="PS50222"/>
    </source>
</evidence>
<keyword evidence="9" id="KW-0406">Ion transport</keyword>
<dbReference type="InterPro" id="IPR005821">
    <property type="entry name" value="Ion_trans_dom"/>
</dbReference>
<keyword evidence="8" id="KW-1133">Transmembrane helix</keyword>
<evidence type="ECO:0000256" key="7">
    <source>
        <dbReference type="ARBA" id="ARBA00022958"/>
    </source>
</evidence>
<dbReference type="PANTHER" id="PTHR11537">
    <property type="entry name" value="VOLTAGE-GATED POTASSIUM CHANNEL"/>
    <property type="match status" value="1"/>
</dbReference>
<feature type="region of interest" description="Disordered" evidence="12">
    <location>
        <begin position="368"/>
        <end position="389"/>
    </location>
</feature>
<evidence type="ECO:0000313" key="14">
    <source>
        <dbReference type="EMBL" id="CAK0826057.1"/>
    </source>
</evidence>
<dbReference type="Pfam" id="PF00520">
    <property type="entry name" value="Ion_trans"/>
    <property type="match status" value="1"/>
</dbReference>
<keyword evidence="4" id="KW-0812">Transmembrane</keyword>
<comment type="subcellular location">
    <subcellularLocation>
        <location evidence="1">Membrane</location>
        <topology evidence="1">Multi-pass membrane protein</topology>
    </subcellularLocation>
</comment>
<proteinExistence type="predicted"/>
<feature type="region of interest" description="Disordered" evidence="12">
    <location>
        <begin position="291"/>
        <end position="335"/>
    </location>
</feature>
<evidence type="ECO:0000256" key="8">
    <source>
        <dbReference type="ARBA" id="ARBA00022989"/>
    </source>
</evidence>
<dbReference type="InterPro" id="IPR027359">
    <property type="entry name" value="Volt_channel_dom_sf"/>
</dbReference>
<reference evidence="14" key="1">
    <citation type="submission" date="2023-10" db="EMBL/GenBank/DDBJ databases">
        <authorList>
            <person name="Chen Y."/>
            <person name="Shah S."/>
            <person name="Dougan E. K."/>
            <person name="Thang M."/>
            <person name="Chan C."/>
        </authorList>
    </citation>
    <scope>NUCLEOTIDE SEQUENCE [LARGE SCALE GENOMIC DNA]</scope>
</reference>
<keyword evidence="5" id="KW-0631">Potassium channel</keyword>
<evidence type="ECO:0000256" key="9">
    <source>
        <dbReference type="ARBA" id="ARBA00023065"/>
    </source>
</evidence>
<dbReference type="Proteomes" id="UP001189429">
    <property type="component" value="Unassembled WGS sequence"/>
</dbReference>
<comment type="caution">
    <text evidence="14">The sequence shown here is derived from an EMBL/GenBank/DDBJ whole genome shotgun (WGS) entry which is preliminary data.</text>
</comment>
<evidence type="ECO:0000256" key="4">
    <source>
        <dbReference type="ARBA" id="ARBA00022692"/>
    </source>
</evidence>
<evidence type="ECO:0000256" key="11">
    <source>
        <dbReference type="ARBA" id="ARBA00023303"/>
    </source>
</evidence>
<dbReference type="InterPro" id="IPR002048">
    <property type="entry name" value="EF_hand_dom"/>
</dbReference>